<proteinExistence type="inferred from homology"/>
<dbReference type="InterPro" id="IPR008921">
    <property type="entry name" value="DNA_pol3_clamp-load_cplx_C"/>
</dbReference>
<dbReference type="FunCoup" id="A0A1D6L799">
    <property type="interactions" value="2144"/>
</dbReference>
<dbReference type="STRING" id="4577.A0A1D6L799"/>
<evidence type="ECO:0000256" key="3">
    <source>
        <dbReference type="ARBA" id="ARBA00005378"/>
    </source>
</evidence>
<dbReference type="Gene3D" id="3.40.50.300">
    <property type="entry name" value="P-loop containing nucleotide triphosphate hydrolases"/>
    <property type="match status" value="1"/>
</dbReference>
<evidence type="ECO:0000256" key="4">
    <source>
        <dbReference type="ARBA" id="ARBA00011480"/>
    </source>
</evidence>
<dbReference type="SUPFAM" id="SSF48019">
    <property type="entry name" value="post-AAA+ oligomerization domain-like"/>
    <property type="match status" value="1"/>
</dbReference>
<dbReference type="InParanoid" id="A0A1D6L799"/>
<dbReference type="PANTHER" id="PTHR11669:SF1">
    <property type="entry name" value="REPLICATION FACTOR C SUBUNIT 3"/>
    <property type="match status" value="1"/>
</dbReference>
<accession>A0A1D6L799</accession>
<keyword evidence="5" id="KW-0235">DNA replication</keyword>
<dbReference type="FunFam" id="1.20.272.10:FF:000002">
    <property type="entry name" value="Replication factor C subunit 3"/>
    <property type="match status" value="1"/>
</dbReference>
<dbReference type="GO" id="GO:0006271">
    <property type="term" value="P:DNA strand elongation involved in DNA replication"/>
    <property type="evidence" value="ECO:0007669"/>
    <property type="project" value="UniProtKB-ARBA"/>
</dbReference>
<dbReference type="GO" id="GO:0005694">
    <property type="term" value="C:chromosome"/>
    <property type="evidence" value="ECO:0007669"/>
    <property type="project" value="UniProtKB-ARBA"/>
</dbReference>
<sequence>MLWVDKYRPKTLDKVTVHDQVAQNLRKFVSEQDCPHLLFYGPSGSGKKTLILALIKQMFGAGAEKVKLENKTWKIDTGTRTFEIELAMLSSAHHVEMTPSDAGFQDRYVVQEVIKEMAKNRPIDAKGKRAFKVLVLNEVDKLSREAQHSLRRTMEKYSSSCRLILCCNSSSKVTEAVRSRCLNVRVNAPSEDQVGELGTDYSNTSSLRPFFTSQIVQVLEFIGKKENLHLPAGFAARIAAQSNRNLRRAILFFETCKVQQYPFTSNQVAPPLDWEQYVSEIATDILTEQSPKRLFAVRQKFYELLVNCIPPESILKKLLAELLRKLDADLKHEICHWAAHYEHKMRLGSKAIFHLEAFVAKFMSVYKEFLVATFG</sequence>
<keyword evidence="6" id="KW-0539">Nucleus</keyword>
<protein>
    <submittedName>
        <fullName evidence="8">Replication factor C subunit 3</fullName>
    </submittedName>
</protein>
<dbReference type="GO" id="GO:0003677">
    <property type="term" value="F:DNA binding"/>
    <property type="evidence" value="ECO:0007669"/>
    <property type="project" value="InterPro"/>
</dbReference>
<dbReference type="Pfam" id="PF21960">
    <property type="entry name" value="RCF1-5-like_lid"/>
    <property type="match status" value="1"/>
</dbReference>
<evidence type="ECO:0000256" key="2">
    <source>
        <dbReference type="ARBA" id="ARBA00004123"/>
    </source>
</evidence>
<reference evidence="8" key="1">
    <citation type="submission" date="2015-12" db="EMBL/GenBank/DDBJ databases">
        <title>Update maize B73 reference genome by single molecule sequencing technologies.</title>
        <authorList>
            <consortium name="Maize Genome Sequencing Project"/>
            <person name="Ware D."/>
        </authorList>
    </citation>
    <scope>NUCLEOTIDE SEQUENCE [LARGE SCALE GENOMIC DNA]</scope>
    <source>
        <tissue evidence="8">Seedling</tissue>
    </source>
</reference>
<dbReference type="ExpressionAtlas" id="A0A1D6L799">
    <property type="expression patterns" value="baseline and differential"/>
</dbReference>
<evidence type="ECO:0000256" key="5">
    <source>
        <dbReference type="ARBA" id="ARBA00022705"/>
    </source>
</evidence>
<comment type="function">
    <text evidence="1">May be involved in DNA replication and thus regulate cell proliferation.</text>
</comment>
<comment type="subcellular location">
    <subcellularLocation>
        <location evidence="2">Nucleus</location>
    </subcellularLocation>
</comment>
<comment type="similarity">
    <text evidence="3">Belongs to the activator 1 small subunits family.</text>
</comment>
<dbReference type="Pfam" id="PF22534">
    <property type="entry name" value="RFC_C"/>
    <property type="match status" value="1"/>
</dbReference>
<dbReference type="Gene3D" id="1.20.272.10">
    <property type="match status" value="1"/>
</dbReference>
<dbReference type="Pfam" id="PF13177">
    <property type="entry name" value="DNA_pol3_delta2"/>
    <property type="match status" value="1"/>
</dbReference>
<dbReference type="GO" id="GO:0005634">
    <property type="term" value="C:nucleus"/>
    <property type="evidence" value="ECO:0007669"/>
    <property type="project" value="UniProtKB-SubCell"/>
</dbReference>
<dbReference type="IntAct" id="A0A1D6L799">
    <property type="interactions" value="9"/>
</dbReference>
<evidence type="ECO:0000259" key="7">
    <source>
        <dbReference type="SMART" id="SM00382"/>
    </source>
</evidence>
<dbReference type="Gene3D" id="1.10.8.60">
    <property type="match status" value="1"/>
</dbReference>
<dbReference type="PANTHER" id="PTHR11669">
    <property type="entry name" value="REPLICATION FACTOR C / DNA POLYMERASE III GAMMA-TAU SUBUNIT"/>
    <property type="match status" value="1"/>
</dbReference>
<dbReference type="InterPro" id="IPR003593">
    <property type="entry name" value="AAA+_ATPase"/>
</dbReference>
<dbReference type="SMART" id="SM00382">
    <property type="entry name" value="AAA"/>
    <property type="match status" value="1"/>
</dbReference>
<evidence type="ECO:0000256" key="6">
    <source>
        <dbReference type="ARBA" id="ARBA00023242"/>
    </source>
</evidence>
<comment type="subunit">
    <text evidence="4">Heterotetramer of subunits RFC2, RFC3, RFC4 and RFC5 that can form a complex with RFC1.</text>
</comment>
<dbReference type="GO" id="GO:0006281">
    <property type="term" value="P:DNA repair"/>
    <property type="evidence" value="ECO:0007669"/>
    <property type="project" value="UniProtKB-ARBA"/>
</dbReference>
<dbReference type="InterPro" id="IPR050238">
    <property type="entry name" value="DNA_Rep/Repair_Clamp_Loader"/>
</dbReference>
<dbReference type="FunFam" id="3.40.50.300:FF:000136">
    <property type="entry name" value="Replication factor C subunit 5"/>
    <property type="match status" value="1"/>
</dbReference>
<dbReference type="InterPro" id="IPR027417">
    <property type="entry name" value="P-loop_NTPase"/>
</dbReference>
<evidence type="ECO:0000313" key="8">
    <source>
        <dbReference type="EMBL" id="ONM10133.1"/>
    </source>
</evidence>
<dbReference type="GO" id="GO:0032991">
    <property type="term" value="C:protein-containing complex"/>
    <property type="evidence" value="ECO:0007669"/>
    <property type="project" value="UniProtKB-ARBA"/>
</dbReference>
<evidence type="ECO:0000256" key="1">
    <source>
        <dbReference type="ARBA" id="ARBA00002386"/>
    </source>
</evidence>
<gene>
    <name evidence="8" type="ORF">ZEAMMB73_Zm00001d034399</name>
</gene>
<dbReference type="EMBL" id="CM007647">
    <property type="protein sequence ID" value="ONM10133.1"/>
    <property type="molecule type" value="Genomic_DNA"/>
</dbReference>
<dbReference type="AlphaFoldDB" id="A0A1D6L799"/>
<dbReference type="SMR" id="A0A1D6L799"/>
<organism evidence="8">
    <name type="scientific">Zea mays</name>
    <name type="common">Maize</name>
    <dbReference type="NCBI Taxonomy" id="4577"/>
    <lineage>
        <taxon>Eukaryota</taxon>
        <taxon>Viridiplantae</taxon>
        <taxon>Streptophyta</taxon>
        <taxon>Embryophyta</taxon>
        <taxon>Tracheophyta</taxon>
        <taxon>Spermatophyta</taxon>
        <taxon>Magnoliopsida</taxon>
        <taxon>Liliopsida</taxon>
        <taxon>Poales</taxon>
        <taxon>Poaceae</taxon>
        <taxon>PACMAD clade</taxon>
        <taxon>Panicoideae</taxon>
        <taxon>Andropogonodae</taxon>
        <taxon>Andropogoneae</taxon>
        <taxon>Tripsacinae</taxon>
        <taxon>Zea</taxon>
    </lineage>
</organism>
<name>A0A1D6L799_MAIZE</name>
<dbReference type="GO" id="GO:0008094">
    <property type="term" value="F:ATP-dependent activity, acting on DNA"/>
    <property type="evidence" value="ECO:0007669"/>
    <property type="project" value="UniProtKB-ARBA"/>
</dbReference>
<dbReference type="SUPFAM" id="SSF52540">
    <property type="entry name" value="P-loop containing nucleoside triphosphate hydrolases"/>
    <property type="match status" value="1"/>
</dbReference>
<dbReference type="FunFam" id="1.10.8.60:FF:000030">
    <property type="entry name" value="replication factor C subunit 3"/>
    <property type="match status" value="1"/>
</dbReference>
<feature type="domain" description="AAA+ ATPase" evidence="7">
    <location>
        <begin position="33"/>
        <end position="189"/>
    </location>
</feature>
<dbReference type="CDD" id="cd00009">
    <property type="entry name" value="AAA"/>
    <property type="match status" value="1"/>
</dbReference>